<keyword evidence="3" id="KW-1185">Reference proteome</keyword>
<dbReference type="EMBL" id="JAFKCS010000003">
    <property type="protein sequence ID" value="MBN7819294.1"/>
    <property type="molecule type" value="Genomic_DNA"/>
</dbReference>
<keyword evidence="1" id="KW-0812">Transmembrane</keyword>
<comment type="caution">
    <text evidence="2">The sequence shown here is derived from an EMBL/GenBank/DDBJ whole genome shotgun (WGS) entry which is preliminary data.</text>
</comment>
<dbReference type="Proteomes" id="UP000663992">
    <property type="component" value="Unassembled WGS sequence"/>
</dbReference>
<protein>
    <submittedName>
        <fullName evidence="2">Prepilin-type N-terminal cleavage/methylation domain-containing protein</fullName>
    </submittedName>
</protein>
<keyword evidence="1" id="KW-1133">Transmembrane helix</keyword>
<organism evidence="2 3">
    <name type="scientific">Bowmanella yangjiangensis</name>
    <dbReference type="NCBI Taxonomy" id="2811230"/>
    <lineage>
        <taxon>Bacteria</taxon>
        <taxon>Pseudomonadati</taxon>
        <taxon>Pseudomonadota</taxon>
        <taxon>Gammaproteobacteria</taxon>
        <taxon>Alteromonadales</taxon>
        <taxon>Alteromonadaceae</taxon>
        <taxon>Bowmanella</taxon>
    </lineage>
</organism>
<dbReference type="NCBIfam" id="TIGR02532">
    <property type="entry name" value="IV_pilin_GFxxxE"/>
    <property type="match status" value="1"/>
</dbReference>
<feature type="transmembrane region" description="Helical" evidence="1">
    <location>
        <begin position="6"/>
        <end position="32"/>
    </location>
</feature>
<proteinExistence type="predicted"/>
<evidence type="ECO:0000313" key="2">
    <source>
        <dbReference type="EMBL" id="MBN7819294.1"/>
    </source>
</evidence>
<accession>A0ABS3CUH1</accession>
<dbReference type="RefSeq" id="WP_206593109.1">
    <property type="nucleotide sequence ID" value="NZ_JAFKCS010000003.1"/>
</dbReference>
<dbReference type="InterPro" id="IPR012902">
    <property type="entry name" value="N_methyl_site"/>
</dbReference>
<keyword evidence="1" id="KW-0472">Membrane</keyword>
<sequence length="196" mass="20882">MPARNLGFTLMEMVIGITAFAVALTMISSLILPQASRSVEPILQARAAQLAQSLLNEISGRAFDEHSDRAGGLLRCGEDADRPEDGIQADELCTQPAALGCEEGGTNKDLYDDVDDYLCLNGLSAAAIFDAATAEASLLSEDVALYQGFVVGVQVFYDQNMDGQADAAIGNMKLITLTVTTPMGQPMVFSTYRGNY</sequence>
<evidence type="ECO:0000256" key="1">
    <source>
        <dbReference type="SAM" id="Phobius"/>
    </source>
</evidence>
<gene>
    <name evidence="2" type="ORF">J0A65_05420</name>
</gene>
<evidence type="ECO:0000313" key="3">
    <source>
        <dbReference type="Proteomes" id="UP000663992"/>
    </source>
</evidence>
<reference evidence="2 3" key="1">
    <citation type="submission" date="2021-03" db="EMBL/GenBank/DDBJ databases">
        <title>novel species isolated from a fishpond in China.</title>
        <authorList>
            <person name="Lu H."/>
            <person name="Cai Z."/>
        </authorList>
    </citation>
    <scope>NUCLEOTIDE SEQUENCE [LARGE SCALE GENOMIC DNA]</scope>
    <source>
        <strain evidence="2 3">Y57</strain>
    </source>
</reference>
<name>A0ABS3CUH1_9ALTE</name>